<dbReference type="Proteomes" id="UP000191931">
    <property type="component" value="Unassembled WGS sequence"/>
</dbReference>
<reference evidence="10 11" key="1">
    <citation type="submission" date="2017-03" db="EMBL/GenBank/DDBJ databases">
        <authorList>
            <person name="Afonso C.L."/>
            <person name="Miller P.J."/>
            <person name="Scott M.A."/>
            <person name="Spackman E."/>
            <person name="Goraichik I."/>
            <person name="Dimitrov K.M."/>
            <person name="Suarez D.L."/>
            <person name="Swayne D.E."/>
        </authorList>
    </citation>
    <scope>NUCLEOTIDE SEQUENCE [LARGE SCALE GENOMIC DNA]</scope>
    <source>
        <strain evidence="10">PRJEB14757</strain>
    </source>
</reference>
<evidence type="ECO:0000256" key="4">
    <source>
        <dbReference type="ARBA" id="ARBA00022452"/>
    </source>
</evidence>
<comment type="similarity">
    <text evidence="2">Belongs to the outer membrane factor (OMF) (TC 1.B.17) family.</text>
</comment>
<dbReference type="GO" id="GO:0009279">
    <property type="term" value="C:cell outer membrane"/>
    <property type="evidence" value="ECO:0007669"/>
    <property type="project" value="UniProtKB-SubCell"/>
</dbReference>
<keyword evidence="8" id="KW-0175">Coiled coil</keyword>
<dbReference type="Pfam" id="PF02321">
    <property type="entry name" value="OEP"/>
    <property type="match status" value="2"/>
</dbReference>
<proteinExistence type="inferred from homology"/>
<evidence type="ECO:0000256" key="6">
    <source>
        <dbReference type="ARBA" id="ARBA00023136"/>
    </source>
</evidence>
<keyword evidence="4" id="KW-1134">Transmembrane beta strand</keyword>
<dbReference type="InterPro" id="IPR051906">
    <property type="entry name" value="TolC-like"/>
</dbReference>
<dbReference type="AlphaFoldDB" id="A0A1W1HAE7"/>
<keyword evidence="7" id="KW-0998">Cell outer membrane</keyword>
<evidence type="ECO:0000256" key="5">
    <source>
        <dbReference type="ARBA" id="ARBA00022692"/>
    </source>
</evidence>
<feature type="coiled-coil region" evidence="8">
    <location>
        <begin position="195"/>
        <end position="254"/>
    </location>
</feature>
<sequence length="529" mass="58165">MMKKSFFKPLGAIFFKTKNILGVSSIAIVDFVSFCIAVITVLTIFFSPGISDTSTALADETSSLALKLDLETVMKDAIENNLALKVSRMTPQKEKENIQVAESIFDPVVTAGVNADDQETWNEPIDSDAIKVSGEASVSKFMPSGTTVSLSLKALDSTAETEGVGDTGGSYVQGALAVSHPLMKNRGEDVNRRNIKLAENQYQKSEMELKQAVIDTLSTAQTLYWSYYNTLDSLKVYEQSLELARRFIKEVEEKVKMGSAARLDILQARSEVASRETEVITAGNNVLNSRETLLTYIYGEADPNVAVECITPPSIPSMAIEGFDEARLIDMALELRTDYLSTVVDLDSADVNLVYYKNQMQPQLDIGASFVVNDAQADNEAYDSGEYKNYYYGGVGVTLAFPWGLKGEKASFASAKLGKKQLQISRDAVKSAIILDVRTALRDLTASVKRYETARLASRYSSESLDAEQVKFRNGLSTSYNVLLYQRDLTNARVKEVEAEIACQIALITLYQAVGNTLEENNISLEDSI</sequence>
<keyword evidence="6 9" id="KW-0472">Membrane</keyword>
<organism evidence="10 11">
    <name type="scientific">Desulfamplus magnetovallimortis</name>
    <dbReference type="NCBI Taxonomy" id="1246637"/>
    <lineage>
        <taxon>Bacteria</taxon>
        <taxon>Pseudomonadati</taxon>
        <taxon>Thermodesulfobacteriota</taxon>
        <taxon>Desulfobacteria</taxon>
        <taxon>Desulfobacterales</taxon>
        <taxon>Desulfobacteraceae</taxon>
        <taxon>Desulfamplus</taxon>
    </lineage>
</organism>
<dbReference type="InterPro" id="IPR003423">
    <property type="entry name" value="OMP_efflux"/>
</dbReference>
<gene>
    <name evidence="10" type="ORF">MTBBW1_1790017</name>
</gene>
<evidence type="ECO:0000256" key="7">
    <source>
        <dbReference type="ARBA" id="ARBA00023237"/>
    </source>
</evidence>
<keyword evidence="5 9" id="KW-0812">Transmembrane</keyword>
<dbReference type="OrthoDB" id="188180at2"/>
<keyword evidence="11" id="KW-1185">Reference proteome</keyword>
<comment type="subcellular location">
    <subcellularLocation>
        <location evidence="1">Cell outer membrane</location>
    </subcellularLocation>
</comment>
<evidence type="ECO:0000313" key="11">
    <source>
        <dbReference type="Proteomes" id="UP000191931"/>
    </source>
</evidence>
<evidence type="ECO:0000256" key="1">
    <source>
        <dbReference type="ARBA" id="ARBA00004442"/>
    </source>
</evidence>
<evidence type="ECO:0008006" key="12">
    <source>
        <dbReference type="Google" id="ProtNLM"/>
    </source>
</evidence>
<accession>A0A1W1HAE7</accession>
<dbReference type="PANTHER" id="PTHR30026:SF23">
    <property type="entry name" value="TO APRF-PUTATIVE OUTER MEMBRANE EFFLUX PROTEIN OR SECRETED ALKALINE PHOSPHATASE-RELATED"/>
    <property type="match status" value="1"/>
</dbReference>
<evidence type="ECO:0000256" key="3">
    <source>
        <dbReference type="ARBA" id="ARBA00022448"/>
    </source>
</evidence>
<keyword evidence="3" id="KW-0813">Transport</keyword>
<dbReference type="Gene3D" id="1.20.1600.10">
    <property type="entry name" value="Outer membrane efflux proteins (OEP)"/>
    <property type="match status" value="1"/>
</dbReference>
<evidence type="ECO:0000256" key="8">
    <source>
        <dbReference type="SAM" id="Coils"/>
    </source>
</evidence>
<dbReference type="EMBL" id="FWEV01000089">
    <property type="protein sequence ID" value="SLM29392.1"/>
    <property type="molecule type" value="Genomic_DNA"/>
</dbReference>
<dbReference type="GO" id="GO:1990281">
    <property type="term" value="C:efflux pump complex"/>
    <property type="evidence" value="ECO:0007669"/>
    <property type="project" value="TreeGrafter"/>
</dbReference>
<evidence type="ECO:0000256" key="2">
    <source>
        <dbReference type="ARBA" id="ARBA00007613"/>
    </source>
</evidence>
<evidence type="ECO:0000313" key="10">
    <source>
        <dbReference type="EMBL" id="SLM29392.1"/>
    </source>
</evidence>
<dbReference type="PANTHER" id="PTHR30026">
    <property type="entry name" value="OUTER MEMBRANE PROTEIN TOLC"/>
    <property type="match status" value="1"/>
</dbReference>
<protein>
    <recommendedName>
        <fullName evidence="12">Outer membrane efflux protein</fullName>
    </recommendedName>
</protein>
<dbReference type="SUPFAM" id="SSF56954">
    <property type="entry name" value="Outer membrane efflux proteins (OEP)"/>
    <property type="match status" value="1"/>
</dbReference>
<dbReference type="STRING" id="1246637.MTBBW1_1790017"/>
<dbReference type="RefSeq" id="WP_080806347.1">
    <property type="nucleotide sequence ID" value="NZ_LT828553.1"/>
</dbReference>
<dbReference type="GO" id="GO:0015562">
    <property type="term" value="F:efflux transmembrane transporter activity"/>
    <property type="evidence" value="ECO:0007669"/>
    <property type="project" value="InterPro"/>
</dbReference>
<feature type="transmembrane region" description="Helical" evidence="9">
    <location>
        <begin position="20"/>
        <end position="46"/>
    </location>
</feature>
<dbReference type="GO" id="GO:0015288">
    <property type="term" value="F:porin activity"/>
    <property type="evidence" value="ECO:0007669"/>
    <property type="project" value="TreeGrafter"/>
</dbReference>
<evidence type="ECO:0000256" key="9">
    <source>
        <dbReference type="SAM" id="Phobius"/>
    </source>
</evidence>
<name>A0A1W1HAE7_9BACT</name>
<keyword evidence="9" id="KW-1133">Transmembrane helix</keyword>